<dbReference type="PANTHER" id="PTHR10795">
    <property type="entry name" value="PROPROTEIN CONVERTASE SUBTILISIN/KEXIN"/>
    <property type="match status" value="1"/>
</dbReference>
<proteinExistence type="inferred from homology"/>
<dbReference type="Proteomes" id="UP000428333">
    <property type="component" value="Linkage Group LG06"/>
</dbReference>
<protein>
    <recommendedName>
        <fullName evidence="4">Subtilisin-like protease fibronectin type-III domain-containing protein</fullName>
    </recommendedName>
</protein>
<dbReference type="InterPro" id="IPR036852">
    <property type="entry name" value="Peptidase_S8/S53_dom_sf"/>
</dbReference>
<comment type="caution">
    <text evidence="3">Lacks conserved residue(s) required for the propagation of feature annotation.</text>
</comment>
<dbReference type="PROSITE" id="PS51892">
    <property type="entry name" value="SUBTILASE"/>
    <property type="match status" value="1"/>
</dbReference>
<dbReference type="GO" id="GO:0006508">
    <property type="term" value="P:proteolysis"/>
    <property type="evidence" value="ECO:0007669"/>
    <property type="project" value="InterPro"/>
</dbReference>
<comment type="caution">
    <text evidence="5">The sequence shown here is derived from an EMBL/GenBank/DDBJ whole genome shotgun (WGS) entry which is preliminary data.</text>
</comment>
<evidence type="ECO:0000256" key="3">
    <source>
        <dbReference type="PROSITE-ProRule" id="PRU01240"/>
    </source>
</evidence>
<dbReference type="GO" id="GO:0004252">
    <property type="term" value="F:serine-type endopeptidase activity"/>
    <property type="evidence" value="ECO:0007669"/>
    <property type="project" value="InterPro"/>
</dbReference>
<dbReference type="InterPro" id="IPR041469">
    <property type="entry name" value="Subtilisin-like_FN3"/>
</dbReference>
<evidence type="ECO:0000259" key="4">
    <source>
        <dbReference type="Pfam" id="PF17766"/>
    </source>
</evidence>
<feature type="non-terminal residue" evidence="5">
    <location>
        <position position="1"/>
    </location>
</feature>
<dbReference type="OrthoDB" id="4803627at2759"/>
<evidence type="ECO:0000313" key="6">
    <source>
        <dbReference type="Proteomes" id="UP000428333"/>
    </source>
</evidence>
<reference evidence="5 6" key="1">
    <citation type="journal article" date="2019" name="Genome Biol. Evol.">
        <title>The Rhododendron genome and chromosomal organization provide insight into shared whole-genome duplications across the heath family (Ericaceae).</title>
        <authorList>
            <person name="Soza V.L."/>
            <person name="Lindsley D."/>
            <person name="Waalkes A."/>
            <person name="Ramage E."/>
            <person name="Patwardhan R.P."/>
            <person name="Burton J.N."/>
            <person name="Adey A."/>
            <person name="Kumar A."/>
            <person name="Qiu R."/>
            <person name="Shendure J."/>
            <person name="Hall B."/>
        </authorList>
    </citation>
    <scope>NUCLEOTIDE SEQUENCE [LARGE SCALE GENOMIC DNA]</scope>
    <source>
        <strain evidence="5">RSF 1966-606</strain>
    </source>
</reference>
<keyword evidence="6" id="KW-1185">Reference proteome</keyword>
<dbReference type="InterPro" id="IPR045051">
    <property type="entry name" value="SBT"/>
</dbReference>
<dbReference type="SUPFAM" id="SSF52743">
    <property type="entry name" value="Subtilisin-like"/>
    <property type="match status" value="1"/>
</dbReference>
<organism evidence="5 6">
    <name type="scientific">Rhododendron williamsianum</name>
    <dbReference type="NCBI Taxonomy" id="262921"/>
    <lineage>
        <taxon>Eukaryota</taxon>
        <taxon>Viridiplantae</taxon>
        <taxon>Streptophyta</taxon>
        <taxon>Embryophyta</taxon>
        <taxon>Tracheophyta</taxon>
        <taxon>Spermatophyta</taxon>
        <taxon>Magnoliopsida</taxon>
        <taxon>eudicotyledons</taxon>
        <taxon>Gunneridae</taxon>
        <taxon>Pentapetalae</taxon>
        <taxon>asterids</taxon>
        <taxon>Ericales</taxon>
        <taxon>Ericaceae</taxon>
        <taxon>Ericoideae</taxon>
        <taxon>Rhodoreae</taxon>
        <taxon>Rhododendron</taxon>
    </lineage>
</organism>
<comment type="similarity">
    <text evidence="1 3">Belongs to the peptidase S8 family.</text>
</comment>
<sequence>MYKALWDEGFYSSDIIAAIDQAMIDGVDVLSLSFGLDSVALYEDPIAIATFAAMEKGIFVSTSAGNEGPYIETLHNGTPWVLTVAADAPETVQEFSRTVTNVGAGMTNYMAKVTPMEGFIVKVVPEKLVFRERSEKQSYKVSIQGPKRMKEVEIVMTPPWMDTMLVLYVSIGNHHVN</sequence>
<dbReference type="EMBL" id="QEFC01001529">
    <property type="protein sequence ID" value="KAE9457183.1"/>
    <property type="molecule type" value="Genomic_DNA"/>
</dbReference>
<dbReference type="Pfam" id="PF17766">
    <property type="entry name" value="fn3_6"/>
    <property type="match status" value="1"/>
</dbReference>
<feature type="domain" description="Subtilisin-like protease fibronectin type-III" evidence="4">
    <location>
        <begin position="88"/>
        <end position="149"/>
    </location>
</feature>
<evidence type="ECO:0000256" key="1">
    <source>
        <dbReference type="ARBA" id="ARBA00011073"/>
    </source>
</evidence>
<dbReference type="AlphaFoldDB" id="A0A6A4LCY8"/>
<name>A0A6A4LCY8_9ERIC</name>
<evidence type="ECO:0000313" key="5">
    <source>
        <dbReference type="EMBL" id="KAE9457183.1"/>
    </source>
</evidence>
<accession>A0A6A4LCY8</accession>
<evidence type="ECO:0000256" key="2">
    <source>
        <dbReference type="ARBA" id="ARBA00022729"/>
    </source>
</evidence>
<gene>
    <name evidence="5" type="ORF">C3L33_10923</name>
</gene>
<dbReference type="Gene3D" id="3.40.50.200">
    <property type="entry name" value="Peptidase S8/S53 domain"/>
    <property type="match status" value="1"/>
</dbReference>
<keyword evidence="2" id="KW-0732">Signal</keyword>